<proteinExistence type="predicted"/>
<protein>
    <submittedName>
        <fullName evidence="1">Uncharacterized protein</fullName>
    </submittedName>
</protein>
<gene>
    <name evidence="1" type="ORF">C8N46_11193</name>
</gene>
<sequence>MKSLTHQALILEIFLEKNNLTSKNSKNLTKSNFKEV</sequence>
<keyword evidence="2" id="KW-1185">Reference proteome</keyword>
<accession>A0A2T6BSJ2</accession>
<dbReference type="AlphaFoldDB" id="A0A2T6BSJ2"/>
<evidence type="ECO:0000313" key="1">
    <source>
        <dbReference type="EMBL" id="PTX59024.1"/>
    </source>
</evidence>
<dbReference type="Proteomes" id="UP000244090">
    <property type="component" value="Unassembled WGS sequence"/>
</dbReference>
<reference evidence="1 2" key="1">
    <citation type="submission" date="2018-04" db="EMBL/GenBank/DDBJ databases">
        <title>Genomic Encyclopedia of Archaeal and Bacterial Type Strains, Phase II (KMG-II): from individual species to whole genera.</title>
        <authorList>
            <person name="Goeker M."/>
        </authorList>
    </citation>
    <scope>NUCLEOTIDE SEQUENCE [LARGE SCALE GENOMIC DNA]</scope>
    <source>
        <strain evidence="1 2">DSM 25731</strain>
    </source>
</reference>
<dbReference type="EMBL" id="QBKT01000011">
    <property type="protein sequence ID" value="PTX59024.1"/>
    <property type="molecule type" value="Genomic_DNA"/>
</dbReference>
<organism evidence="1 2">
    <name type="scientific">Kordia periserrulae</name>
    <dbReference type="NCBI Taxonomy" id="701523"/>
    <lineage>
        <taxon>Bacteria</taxon>
        <taxon>Pseudomonadati</taxon>
        <taxon>Bacteroidota</taxon>
        <taxon>Flavobacteriia</taxon>
        <taxon>Flavobacteriales</taxon>
        <taxon>Flavobacteriaceae</taxon>
        <taxon>Kordia</taxon>
    </lineage>
</organism>
<comment type="caution">
    <text evidence="1">The sequence shown here is derived from an EMBL/GenBank/DDBJ whole genome shotgun (WGS) entry which is preliminary data.</text>
</comment>
<name>A0A2T6BSJ2_9FLAO</name>
<evidence type="ECO:0000313" key="2">
    <source>
        <dbReference type="Proteomes" id="UP000244090"/>
    </source>
</evidence>